<reference evidence="3" key="1">
    <citation type="journal article" date="2019" name="Int. J. Syst. Evol. Microbiol.">
        <title>The Global Catalogue of Microorganisms (GCM) 10K type strain sequencing project: providing services to taxonomists for standard genome sequencing and annotation.</title>
        <authorList>
            <consortium name="The Broad Institute Genomics Platform"/>
            <consortium name="The Broad Institute Genome Sequencing Center for Infectious Disease"/>
            <person name="Wu L."/>
            <person name="Ma J."/>
        </authorList>
    </citation>
    <scope>NUCLEOTIDE SEQUENCE [LARGE SCALE GENOMIC DNA]</scope>
    <source>
        <strain evidence="3">CGMCC 1.12942</strain>
    </source>
</reference>
<comment type="caution">
    <text evidence="2">The sequence shown here is derived from an EMBL/GenBank/DDBJ whole genome shotgun (WGS) entry which is preliminary data.</text>
</comment>
<evidence type="ECO:0000313" key="3">
    <source>
        <dbReference type="Proteomes" id="UP001596500"/>
    </source>
</evidence>
<dbReference type="RefSeq" id="WP_379864720.1">
    <property type="nucleotide sequence ID" value="NZ_JBHTBW010000021.1"/>
</dbReference>
<evidence type="ECO:0000313" key="2">
    <source>
        <dbReference type="EMBL" id="MFC7441438.1"/>
    </source>
</evidence>
<sequence length="107" mass="12428">MVIVEQLDLFSQLAPESEPTPKPKRQRKKKTTRPDAYLENENPMVRKYGLTWNGAGCGAVRKGQKPCRFFDHEVGQCQMRNKEHWRIKKGGHDPRFDACGLYQPNKE</sequence>
<keyword evidence="3" id="KW-1185">Reference proteome</keyword>
<gene>
    <name evidence="2" type="ORF">ACFQNG_09745</name>
</gene>
<protein>
    <submittedName>
        <fullName evidence="2">Uncharacterized protein</fullName>
    </submittedName>
</protein>
<dbReference type="EMBL" id="JBHTBW010000021">
    <property type="protein sequence ID" value="MFC7441438.1"/>
    <property type="molecule type" value="Genomic_DNA"/>
</dbReference>
<name>A0ABW2RKA8_9BACL</name>
<evidence type="ECO:0000256" key="1">
    <source>
        <dbReference type="SAM" id="MobiDB-lite"/>
    </source>
</evidence>
<dbReference type="Proteomes" id="UP001596500">
    <property type="component" value="Unassembled WGS sequence"/>
</dbReference>
<proteinExistence type="predicted"/>
<feature type="compositionally biased region" description="Basic residues" evidence="1">
    <location>
        <begin position="22"/>
        <end position="31"/>
    </location>
</feature>
<accession>A0ABW2RKA8</accession>
<organism evidence="2 3">
    <name type="scientific">Laceyella putida</name>
    <dbReference type="NCBI Taxonomy" id="110101"/>
    <lineage>
        <taxon>Bacteria</taxon>
        <taxon>Bacillati</taxon>
        <taxon>Bacillota</taxon>
        <taxon>Bacilli</taxon>
        <taxon>Bacillales</taxon>
        <taxon>Thermoactinomycetaceae</taxon>
        <taxon>Laceyella</taxon>
    </lineage>
</organism>
<feature type="region of interest" description="Disordered" evidence="1">
    <location>
        <begin position="13"/>
        <end position="35"/>
    </location>
</feature>